<dbReference type="AlphaFoldDB" id="A0AA39QCF9"/>
<gene>
    <name evidence="1" type="ORF">EDD18DRAFT_1070048</name>
</gene>
<evidence type="ECO:0000313" key="2">
    <source>
        <dbReference type="Proteomes" id="UP001175228"/>
    </source>
</evidence>
<accession>A0AA39QCF9</accession>
<name>A0AA39QCF9_9AGAR</name>
<dbReference type="Proteomes" id="UP001175228">
    <property type="component" value="Unassembled WGS sequence"/>
</dbReference>
<proteinExistence type="predicted"/>
<keyword evidence="2" id="KW-1185">Reference proteome</keyword>
<evidence type="ECO:0000313" key="1">
    <source>
        <dbReference type="EMBL" id="KAK0499311.1"/>
    </source>
</evidence>
<comment type="caution">
    <text evidence="1">The sequence shown here is derived from an EMBL/GenBank/DDBJ whole genome shotgun (WGS) entry which is preliminary data.</text>
</comment>
<reference evidence="1" key="1">
    <citation type="submission" date="2023-06" db="EMBL/GenBank/DDBJ databases">
        <authorList>
            <consortium name="Lawrence Berkeley National Laboratory"/>
            <person name="Ahrendt S."/>
            <person name="Sahu N."/>
            <person name="Indic B."/>
            <person name="Wong-Bajracharya J."/>
            <person name="Merenyi Z."/>
            <person name="Ke H.-M."/>
            <person name="Monk M."/>
            <person name="Kocsube S."/>
            <person name="Drula E."/>
            <person name="Lipzen A."/>
            <person name="Balint B."/>
            <person name="Henrissat B."/>
            <person name="Andreopoulos B."/>
            <person name="Martin F.M."/>
            <person name="Harder C.B."/>
            <person name="Rigling D."/>
            <person name="Ford K.L."/>
            <person name="Foster G.D."/>
            <person name="Pangilinan J."/>
            <person name="Papanicolaou A."/>
            <person name="Barry K."/>
            <person name="LaButti K."/>
            <person name="Viragh M."/>
            <person name="Koriabine M."/>
            <person name="Yan M."/>
            <person name="Riley R."/>
            <person name="Champramary S."/>
            <person name="Plett K.L."/>
            <person name="Tsai I.J."/>
            <person name="Slot J."/>
            <person name="Sipos G."/>
            <person name="Plett J."/>
            <person name="Nagy L.G."/>
            <person name="Grigoriev I.V."/>
        </authorList>
    </citation>
    <scope>NUCLEOTIDE SEQUENCE</scope>
    <source>
        <strain evidence="1">HWK02</strain>
    </source>
</reference>
<dbReference type="EMBL" id="JAUEPU010000009">
    <property type="protein sequence ID" value="KAK0499311.1"/>
    <property type="molecule type" value="Genomic_DNA"/>
</dbReference>
<organism evidence="1 2">
    <name type="scientific">Armillaria luteobubalina</name>
    <dbReference type="NCBI Taxonomy" id="153913"/>
    <lineage>
        <taxon>Eukaryota</taxon>
        <taxon>Fungi</taxon>
        <taxon>Dikarya</taxon>
        <taxon>Basidiomycota</taxon>
        <taxon>Agaricomycotina</taxon>
        <taxon>Agaricomycetes</taxon>
        <taxon>Agaricomycetidae</taxon>
        <taxon>Agaricales</taxon>
        <taxon>Marasmiineae</taxon>
        <taxon>Physalacriaceae</taxon>
        <taxon>Armillaria</taxon>
    </lineage>
</organism>
<protein>
    <recommendedName>
        <fullName evidence="3">Heterokaryon incompatibility domain-containing protein</fullName>
    </recommendedName>
</protein>
<sequence length="477" mass="54879">MLEELNTALRPSYNLDSVISILDPYIAQNVDFGTAYAYLHCRWYDITTIEHELTNCEKKDEEMRCNVLADGRITKPNVPPRRVWDLCANRVVPYWVVKCGQWAISHAWVYEKDRADVMTPINGYEWPVPMPKDADLDLIRIEMLNLGVDYVWLDVLCLRQEGGKNKHLRLDEWKLNMPTIGAVYEQAYDRVVYFNGLGRPLDLTPGYFDDDRCWFRRAWTLQEITWCAPIIAGVTGKDVVDAQIQTRLDKELKLLPRMSESPSILDYVSDMRNRVSTKLLDKVAGLVYLLYPDVVPIYDAKQSSEEAWEVLMDVMGSEYQAELLFLYPEPGDGKKLWRPSWQQLMSNRTVVSWYRLGGKINRTEDPDIDCYMGYCIKSGTVRGLGEVPNEPTPRQGEMDFNDVSGAPHTLEIVADHMHPIPDGVYTLLGCRSFPDRWVVGQLRQDGTFEKLSVFCSADDEALLITLELDGYVETFIR</sequence>
<evidence type="ECO:0008006" key="3">
    <source>
        <dbReference type="Google" id="ProtNLM"/>
    </source>
</evidence>